<evidence type="ECO:0000256" key="9">
    <source>
        <dbReference type="HAMAP-Rule" id="MF_00061"/>
    </source>
</evidence>
<dbReference type="Gene3D" id="3.30.70.890">
    <property type="entry name" value="GHMP kinase, C-terminal domain"/>
    <property type="match status" value="1"/>
</dbReference>
<gene>
    <name evidence="9" type="primary">ispE</name>
    <name evidence="13" type="ORF">HF852_10055</name>
</gene>
<dbReference type="InterPro" id="IPR014721">
    <property type="entry name" value="Ribsml_uS5_D2-typ_fold_subgr"/>
</dbReference>
<keyword evidence="7 9" id="KW-0067">ATP-binding</keyword>
<dbReference type="PANTHER" id="PTHR43527:SF2">
    <property type="entry name" value="4-DIPHOSPHOCYTIDYL-2-C-METHYL-D-ERYTHRITOL KINASE, CHLOROPLASTIC"/>
    <property type="match status" value="1"/>
</dbReference>
<dbReference type="Proteomes" id="UP000589552">
    <property type="component" value="Unassembled WGS sequence"/>
</dbReference>
<protein>
    <recommendedName>
        <fullName evidence="3 9">4-diphosphocytidyl-2-C-methyl-D-erythritol kinase</fullName>
        <shortName evidence="9">CMK</shortName>
        <ecNumber evidence="2 9">2.7.1.148</ecNumber>
    </recommendedName>
    <alternativeName>
        <fullName evidence="8 9">4-(cytidine-5'-diphospho)-2-C-methyl-D-erythritol kinase</fullName>
    </alternativeName>
</protein>
<feature type="domain" description="GHMP kinase C-terminal" evidence="12">
    <location>
        <begin position="297"/>
        <end position="370"/>
    </location>
</feature>
<keyword evidence="9" id="KW-0414">Isoprene biosynthesis</keyword>
<dbReference type="InterPro" id="IPR006204">
    <property type="entry name" value="GHMP_kinase_N_dom"/>
</dbReference>
<dbReference type="NCBIfam" id="NF002870">
    <property type="entry name" value="PRK03188.1"/>
    <property type="match status" value="1"/>
</dbReference>
<evidence type="ECO:0000256" key="3">
    <source>
        <dbReference type="ARBA" id="ARBA00017473"/>
    </source>
</evidence>
<keyword evidence="6 9" id="KW-0418">Kinase</keyword>
<dbReference type="InterPro" id="IPR004424">
    <property type="entry name" value="IspE"/>
</dbReference>
<accession>A0A7X9XTW8</accession>
<evidence type="ECO:0000256" key="7">
    <source>
        <dbReference type="ARBA" id="ARBA00022840"/>
    </source>
</evidence>
<name>A0A7X9XTW8_9CORY</name>
<dbReference type="UniPathway" id="UPA00056">
    <property type="reaction ID" value="UER00094"/>
</dbReference>
<dbReference type="Pfam" id="PF08544">
    <property type="entry name" value="GHMP_kinases_C"/>
    <property type="match status" value="1"/>
</dbReference>
<feature type="active site" evidence="9">
    <location>
        <position position="231"/>
    </location>
</feature>
<comment type="caution">
    <text evidence="13">The sequence shown here is derived from an EMBL/GenBank/DDBJ whole genome shotgun (WGS) entry which is preliminary data.</text>
</comment>
<dbReference type="Gene3D" id="3.30.230.10">
    <property type="match status" value="1"/>
</dbReference>
<evidence type="ECO:0000256" key="10">
    <source>
        <dbReference type="SAM" id="MobiDB-lite"/>
    </source>
</evidence>
<feature type="region of interest" description="Disordered" evidence="10">
    <location>
        <begin position="1"/>
        <end position="85"/>
    </location>
</feature>
<evidence type="ECO:0000256" key="1">
    <source>
        <dbReference type="ARBA" id="ARBA00009684"/>
    </source>
</evidence>
<dbReference type="GO" id="GO:0005524">
    <property type="term" value="F:ATP binding"/>
    <property type="evidence" value="ECO:0007669"/>
    <property type="project" value="UniProtKB-UniRule"/>
</dbReference>
<dbReference type="EMBL" id="JABAGA010000006">
    <property type="protein sequence ID" value="NMF09933.1"/>
    <property type="molecule type" value="Genomic_DNA"/>
</dbReference>
<evidence type="ECO:0000256" key="8">
    <source>
        <dbReference type="ARBA" id="ARBA00032554"/>
    </source>
</evidence>
<comment type="catalytic activity">
    <reaction evidence="9">
        <text>4-CDP-2-C-methyl-D-erythritol + ATP = 4-CDP-2-C-methyl-D-erythritol 2-phosphate + ADP + H(+)</text>
        <dbReference type="Rhea" id="RHEA:18437"/>
        <dbReference type="ChEBI" id="CHEBI:15378"/>
        <dbReference type="ChEBI" id="CHEBI:30616"/>
        <dbReference type="ChEBI" id="CHEBI:57823"/>
        <dbReference type="ChEBI" id="CHEBI:57919"/>
        <dbReference type="ChEBI" id="CHEBI:456216"/>
        <dbReference type="EC" id="2.7.1.148"/>
    </reaction>
</comment>
<evidence type="ECO:0000259" key="11">
    <source>
        <dbReference type="Pfam" id="PF00288"/>
    </source>
</evidence>
<dbReference type="InterPro" id="IPR013750">
    <property type="entry name" value="GHMP_kinase_C_dom"/>
</dbReference>
<keyword evidence="4 9" id="KW-0808">Transferase</keyword>
<comment type="pathway">
    <text evidence="9">Isoprenoid biosynthesis; isopentenyl diphosphate biosynthesis via DXP pathway; isopentenyl diphosphate from 1-deoxy-D-xylulose 5-phosphate: step 3/6.</text>
</comment>
<keyword evidence="5 9" id="KW-0547">Nucleotide-binding</keyword>
<comment type="similarity">
    <text evidence="1 9">Belongs to the GHMP kinase family. IspE subfamily.</text>
</comment>
<dbReference type="EC" id="2.7.1.148" evidence="2 9"/>
<sequence>MRSSARRRRCTAASPRNTRWTRGGGSSPTSPRRGTAARSSCAAAATTGQGRCSARVDSDGVNPPNPPKPTHTPRSVAPTPDGRTPLTVSATAHAKVNLHLGCGDVRPDGFHELVTVFQSLSLPTTVTLTEVLRGDASGHVAGLTVSGDSAKHVPTDESNLAWRAVIAAVEAAESKVPRVAAIHIDKSIPVAGGMAGGSADAAAALLVAREFFELPLTDDELLGLAADLGSDVPFCLLGGTALGTGRGENLVPVLVRGEYHWALALAKGGLSTPEVFRTIDRLREEREVPRAAAPDDLIKALASGSPDQLAAHLANDLQPAAISLKPELRTTLRAGLDGGALAGIVSGSGPTTAFLCRDREHALDVAAHLATSGTCAATLTASGPAPGARIVQ</sequence>
<dbReference type="GO" id="GO:0050515">
    <property type="term" value="F:4-(cytidine 5'-diphospho)-2-C-methyl-D-erythritol kinase activity"/>
    <property type="evidence" value="ECO:0007669"/>
    <property type="project" value="UniProtKB-UniRule"/>
</dbReference>
<evidence type="ECO:0000259" key="12">
    <source>
        <dbReference type="Pfam" id="PF08544"/>
    </source>
</evidence>
<dbReference type="GO" id="GO:0019288">
    <property type="term" value="P:isopentenyl diphosphate biosynthetic process, methylerythritol 4-phosphate pathway"/>
    <property type="evidence" value="ECO:0007669"/>
    <property type="project" value="UniProtKB-UniRule"/>
</dbReference>
<dbReference type="SUPFAM" id="SSF55060">
    <property type="entry name" value="GHMP Kinase, C-terminal domain"/>
    <property type="match status" value="1"/>
</dbReference>
<feature type="binding site" evidence="9">
    <location>
        <begin position="189"/>
        <end position="199"/>
    </location>
    <ligand>
        <name>ATP</name>
        <dbReference type="ChEBI" id="CHEBI:30616"/>
    </ligand>
</feature>
<organism evidence="13 14">
    <name type="scientific">Corynebacterium xerosis</name>
    <dbReference type="NCBI Taxonomy" id="1725"/>
    <lineage>
        <taxon>Bacteria</taxon>
        <taxon>Bacillati</taxon>
        <taxon>Actinomycetota</taxon>
        <taxon>Actinomycetes</taxon>
        <taxon>Mycobacteriales</taxon>
        <taxon>Corynebacteriaceae</taxon>
        <taxon>Corynebacterium</taxon>
    </lineage>
</organism>
<evidence type="ECO:0000256" key="2">
    <source>
        <dbReference type="ARBA" id="ARBA00012052"/>
    </source>
</evidence>
<comment type="function">
    <text evidence="9">Catalyzes the phosphorylation of the position 2 hydroxy group of 4-diphosphocytidyl-2C-methyl-D-erythritol.</text>
</comment>
<evidence type="ECO:0000313" key="14">
    <source>
        <dbReference type="Proteomes" id="UP000589552"/>
    </source>
</evidence>
<dbReference type="PANTHER" id="PTHR43527">
    <property type="entry name" value="4-DIPHOSPHOCYTIDYL-2-C-METHYL-D-ERYTHRITOL KINASE, CHLOROPLASTIC"/>
    <property type="match status" value="1"/>
</dbReference>
<dbReference type="Pfam" id="PF00288">
    <property type="entry name" value="GHMP_kinases_N"/>
    <property type="match status" value="1"/>
</dbReference>
<dbReference type="InterPro" id="IPR020568">
    <property type="entry name" value="Ribosomal_Su5_D2-typ_SF"/>
</dbReference>
<dbReference type="SUPFAM" id="SSF54211">
    <property type="entry name" value="Ribosomal protein S5 domain 2-like"/>
    <property type="match status" value="1"/>
</dbReference>
<dbReference type="AlphaFoldDB" id="A0A7X9XTW8"/>
<proteinExistence type="inferred from homology"/>
<feature type="compositionally biased region" description="Low complexity" evidence="10">
    <location>
        <begin position="11"/>
        <end position="48"/>
    </location>
</feature>
<evidence type="ECO:0000256" key="5">
    <source>
        <dbReference type="ARBA" id="ARBA00022741"/>
    </source>
</evidence>
<evidence type="ECO:0000256" key="4">
    <source>
        <dbReference type="ARBA" id="ARBA00022679"/>
    </source>
</evidence>
<feature type="active site" evidence="9">
    <location>
        <position position="95"/>
    </location>
</feature>
<reference evidence="13 14" key="1">
    <citation type="submission" date="2020-04" db="EMBL/GenBank/DDBJ databases">
        <authorList>
            <person name="Hitch T.C.A."/>
            <person name="Wylensek D."/>
            <person name="Clavel T."/>
        </authorList>
    </citation>
    <scope>NUCLEOTIDE SEQUENCE [LARGE SCALE GENOMIC DNA]</scope>
    <source>
        <strain evidence="13 14">BL-383-APC-2I</strain>
    </source>
</reference>
<dbReference type="InterPro" id="IPR036554">
    <property type="entry name" value="GHMP_kinase_C_sf"/>
</dbReference>
<feature type="domain" description="GHMP kinase N-terminal" evidence="11">
    <location>
        <begin position="159"/>
        <end position="239"/>
    </location>
</feature>
<evidence type="ECO:0000313" key="13">
    <source>
        <dbReference type="EMBL" id="NMF09933.1"/>
    </source>
</evidence>
<dbReference type="NCBIfam" id="TIGR00154">
    <property type="entry name" value="ispE"/>
    <property type="match status" value="1"/>
</dbReference>
<dbReference type="HAMAP" id="MF_00061">
    <property type="entry name" value="IspE"/>
    <property type="match status" value="1"/>
</dbReference>
<dbReference type="GO" id="GO:0016114">
    <property type="term" value="P:terpenoid biosynthetic process"/>
    <property type="evidence" value="ECO:0007669"/>
    <property type="project" value="UniProtKB-UniRule"/>
</dbReference>
<evidence type="ECO:0000256" key="6">
    <source>
        <dbReference type="ARBA" id="ARBA00022777"/>
    </source>
</evidence>
<feature type="compositionally biased region" description="Basic residues" evidence="10">
    <location>
        <begin position="1"/>
        <end position="10"/>
    </location>
</feature>